<evidence type="ECO:0008006" key="12">
    <source>
        <dbReference type="Google" id="ProtNLM"/>
    </source>
</evidence>
<feature type="transmembrane region" description="Helical" evidence="9">
    <location>
        <begin position="286"/>
        <end position="305"/>
    </location>
</feature>
<protein>
    <recommendedName>
        <fullName evidence="12">Purine-cytosine permease</fullName>
    </recommendedName>
</protein>
<dbReference type="OrthoDB" id="2116389at2759"/>
<feature type="transmembrane region" description="Helical" evidence="9">
    <location>
        <begin position="536"/>
        <end position="555"/>
    </location>
</feature>
<feature type="region of interest" description="Disordered" evidence="8">
    <location>
        <begin position="18"/>
        <end position="80"/>
    </location>
</feature>
<feature type="transmembrane region" description="Helical" evidence="9">
    <location>
        <begin position="118"/>
        <end position="143"/>
    </location>
</feature>
<keyword evidence="7 9" id="KW-0472">Membrane</keyword>
<gene>
    <name evidence="10" type="ORF">BMF94_1748</name>
</gene>
<dbReference type="PANTHER" id="PTHR31806">
    <property type="entry name" value="PURINE-CYTOSINE PERMEASE FCY2-RELATED"/>
    <property type="match status" value="1"/>
</dbReference>
<comment type="similarity">
    <text evidence="2">Belongs to the purine-cytosine permease (2.A.39) family.</text>
</comment>
<sequence>MATRPAGPDRSLTAASLLSATSSTMDSKPSTPYLDSHTPGHDLELAKPYPGLEGDDRTAATDGVDSLHKQARRQARPQPSTWYGKGWAWLIQSDQIEDHGVGPLPAEERTDAHFFSNFNIWLSMNTTIACFSTGTLGPLFYGLSLRDSTLIIVFCNLFSCGVPSYVATFGPRLGMRTMGMARYSFGYYFAILPALLNIVSFIGFCAVNSIVAGQVLAAVNPDHLSVNAGIVIVAIVSMLVSFCGYRVLHVMERWAWIPVTLAFILLAGFGARHLGSAPSFAAGEPATAGMVLSFVSIIVGFTISWSGCAADFNTYMRPDVPSMRVFVYTMAGLYLPCMLVQVMGAAFAAAALNGAVPTWEAAFGDGSVGGLVGVAVEPMRGFGKFLLVVFSLGMISNNAPTQYAFSLSLQIVFPFLTRLPRFLLPIVGTAIYLPIAIAAAAHFAAALSNFLGLLGYWSSIFVAILLVEHLLFRKGRFASYDLSIWDRSSRLPPGLAAITASLCGAAFIVVGMDQVWWRGPFAKMVAGPEATTGGDIAFETGMAVAAVVFVPARWLEKRVFHR</sequence>
<dbReference type="PIRSF" id="PIRSF002744">
    <property type="entry name" value="Pur-cyt_permease"/>
    <property type="match status" value="1"/>
</dbReference>
<feature type="transmembrane region" description="Helical" evidence="9">
    <location>
        <begin position="255"/>
        <end position="274"/>
    </location>
</feature>
<reference evidence="10 11" key="1">
    <citation type="journal article" date="2018" name="Front. Microbiol.">
        <title>Prospects for Fungal Bioremediation of Acidic Radioactive Waste Sites: Characterization and Genome Sequence of Rhodotorula taiwanensis MD1149.</title>
        <authorList>
            <person name="Tkavc R."/>
            <person name="Matrosova V.Y."/>
            <person name="Grichenko O.E."/>
            <person name="Gostincar C."/>
            <person name="Volpe R.P."/>
            <person name="Klimenkova P."/>
            <person name="Gaidamakova E.K."/>
            <person name="Zhou C.E."/>
            <person name="Stewart B.J."/>
            <person name="Lyman M.G."/>
            <person name="Malfatti S.A."/>
            <person name="Rubinfeld B."/>
            <person name="Courtot M."/>
            <person name="Singh J."/>
            <person name="Dalgard C.L."/>
            <person name="Hamilton T."/>
            <person name="Frey K.G."/>
            <person name="Gunde-Cimerman N."/>
            <person name="Dugan L."/>
            <person name="Daly M.J."/>
        </authorList>
    </citation>
    <scope>NUCLEOTIDE SEQUENCE [LARGE SCALE GENOMIC DNA]</scope>
    <source>
        <strain evidence="10 11">MD1149</strain>
    </source>
</reference>
<feature type="transmembrane region" description="Helical" evidence="9">
    <location>
        <begin position="422"/>
        <end position="444"/>
    </location>
</feature>
<dbReference type="Pfam" id="PF02133">
    <property type="entry name" value="Transp_cyt_pur"/>
    <property type="match status" value="1"/>
</dbReference>
<name>A0A2S5BEB3_9BASI</name>
<keyword evidence="5 9" id="KW-0812">Transmembrane</keyword>
<dbReference type="STRING" id="741276.A0A2S5BEB3"/>
<feature type="transmembrane region" description="Helical" evidence="9">
    <location>
        <begin position="187"/>
        <end position="212"/>
    </location>
</feature>
<dbReference type="FunFam" id="1.10.4160.10:FF:000002">
    <property type="entry name" value="Purine-cytosine permease fcyB"/>
    <property type="match status" value="1"/>
</dbReference>
<evidence type="ECO:0000313" key="11">
    <source>
        <dbReference type="Proteomes" id="UP000237144"/>
    </source>
</evidence>
<evidence type="ECO:0000256" key="1">
    <source>
        <dbReference type="ARBA" id="ARBA00004141"/>
    </source>
</evidence>
<keyword evidence="6 9" id="KW-1133">Transmembrane helix</keyword>
<evidence type="ECO:0000256" key="9">
    <source>
        <dbReference type="SAM" id="Phobius"/>
    </source>
</evidence>
<proteinExistence type="inferred from homology"/>
<feature type="transmembrane region" description="Helical" evidence="9">
    <location>
        <begin position="493"/>
        <end position="516"/>
    </location>
</feature>
<evidence type="ECO:0000256" key="7">
    <source>
        <dbReference type="ARBA" id="ARBA00023136"/>
    </source>
</evidence>
<keyword evidence="3" id="KW-0813">Transport</keyword>
<comment type="subcellular location">
    <subcellularLocation>
        <location evidence="1">Membrane</location>
        <topology evidence="1">Multi-pass membrane protein</topology>
    </subcellularLocation>
</comment>
<dbReference type="Gene3D" id="1.10.4160.10">
    <property type="entry name" value="Hydantoin permease"/>
    <property type="match status" value="1"/>
</dbReference>
<dbReference type="EMBL" id="PJQD01000019">
    <property type="protein sequence ID" value="POY75118.1"/>
    <property type="molecule type" value="Genomic_DNA"/>
</dbReference>
<evidence type="ECO:0000256" key="2">
    <source>
        <dbReference type="ARBA" id="ARBA00008974"/>
    </source>
</evidence>
<organism evidence="10 11">
    <name type="scientific">Rhodotorula taiwanensis</name>
    <dbReference type="NCBI Taxonomy" id="741276"/>
    <lineage>
        <taxon>Eukaryota</taxon>
        <taxon>Fungi</taxon>
        <taxon>Dikarya</taxon>
        <taxon>Basidiomycota</taxon>
        <taxon>Pucciniomycotina</taxon>
        <taxon>Microbotryomycetes</taxon>
        <taxon>Sporidiobolales</taxon>
        <taxon>Sporidiobolaceae</taxon>
        <taxon>Rhodotorula</taxon>
    </lineage>
</organism>
<accession>A0A2S5BEB3</accession>
<evidence type="ECO:0000256" key="5">
    <source>
        <dbReference type="ARBA" id="ARBA00022692"/>
    </source>
</evidence>
<keyword evidence="4" id="KW-0597">Phosphoprotein</keyword>
<dbReference type="PANTHER" id="PTHR31806:SF5">
    <property type="entry name" value="PURINE-CYTOSINE PERMEASE FCY21"/>
    <property type="match status" value="1"/>
</dbReference>
<dbReference type="Proteomes" id="UP000237144">
    <property type="component" value="Unassembled WGS sequence"/>
</dbReference>
<dbReference type="GO" id="GO:0005886">
    <property type="term" value="C:plasma membrane"/>
    <property type="evidence" value="ECO:0007669"/>
    <property type="project" value="TreeGrafter"/>
</dbReference>
<evidence type="ECO:0000256" key="6">
    <source>
        <dbReference type="ARBA" id="ARBA00022989"/>
    </source>
</evidence>
<dbReference type="GO" id="GO:0022857">
    <property type="term" value="F:transmembrane transporter activity"/>
    <property type="evidence" value="ECO:0007669"/>
    <property type="project" value="InterPro"/>
</dbReference>
<dbReference type="InterPro" id="IPR001248">
    <property type="entry name" value="Pur-cyt_permease"/>
</dbReference>
<feature type="transmembrane region" description="Helical" evidence="9">
    <location>
        <begin position="381"/>
        <end position="401"/>
    </location>
</feature>
<feature type="transmembrane region" description="Helical" evidence="9">
    <location>
        <begin position="450"/>
        <end position="472"/>
    </location>
</feature>
<evidence type="ECO:0000313" key="10">
    <source>
        <dbReference type="EMBL" id="POY75118.1"/>
    </source>
</evidence>
<dbReference type="InterPro" id="IPR026030">
    <property type="entry name" value="Pur-cyt_permease_Fcy2/21/22"/>
</dbReference>
<feature type="transmembrane region" description="Helical" evidence="9">
    <location>
        <begin position="149"/>
        <end position="167"/>
    </location>
</feature>
<keyword evidence="11" id="KW-1185">Reference proteome</keyword>
<dbReference type="AlphaFoldDB" id="A0A2S5BEB3"/>
<feature type="transmembrane region" description="Helical" evidence="9">
    <location>
        <begin position="325"/>
        <end position="352"/>
    </location>
</feature>
<evidence type="ECO:0000256" key="3">
    <source>
        <dbReference type="ARBA" id="ARBA00022448"/>
    </source>
</evidence>
<evidence type="ECO:0000256" key="8">
    <source>
        <dbReference type="SAM" id="MobiDB-lite"/>
    </source>
</evidence>
<dbReference type="GO" id="GO:0015851">
    <property type="term" value="P:nucleobase transport"/>
    <property type="evidence" value="ECO:0007669"/>
    <property type="project" value="UniProtKB-ARBA"/>
</dbReference>
<evidence type="ECO:0000256" key="4">
    <source>
        <dbReference type="ARBA" id="ARBA00022553"/>
    </source>
</evidence>
<feature type="transmembrane region" description="Helical" evidence="9">
    <location>
        <begin position="224"/>
        <end position="248"/>
    </location>
</feature>
<comment type="caution">
    <text evidence="10">The sequence shown here is derived from an EMBL/GenBank/DDBJ whole genome shotgun (WGS) entry which is preliminary data.</text>
</comment>